<reference evidence="2" key="2">
    <citation type="journal article" date="2021" name="PeerJ">
        <title>Extensive microbial diversity within the chicken gut microbiome revealed by metagenomics and culture.</title>
        <authorList>
            <person name="Gilroy R."/>
            <person name="Ravi A."/>
            <person name="Getino M."/>
            <person name="Pursley I."/>
            <person name="Horton D.L."/>
            <person name="Alikhan N.F."/>
            <person name="Baker D."/>
            <person name="Gharbi K."/>
            <person name="Hall N."/>
            <person name="Watson M."/>
            <person name="Adriaenssens E.M."/>
            <person name="Foster-Nyarko E."/>
            <person name="Jarju S."/>
            <person name="Secka A."/>
            <person name="Antonio M."/>
            <person name="Oren A."/>
            <person name="Chaudhuri R.R."/>
            <person name="La Ragione R."/>
            <person name="Hildebrand F."/>
            <person name="Pallen M.J."/>
        </authorList>
    </citation>
    <scope>NUCLEOTIDE SEQUENCE</scope>
    <source>
        <strain evidence="2">CHK158-818</strain>
    </source>
</reference>
<dbReference type="InterPro" id="IPR013022">
    <property type="entry name" value="Xyl_isomerase-like_TIM-brl"/>
</dbReference>
<dbReference type="PANTHER" id="PTHR12110">
    <property type="entry name" value="HYDROXYPYRUVATE ISOMERASE"/>
    <property type="match status" value="1"/>
</dbReference>
<protein>
    <submittedName>
        <fullName evidence="2">Sugar phosphate isomerase/epimerase</fullName>
    </submittedName>
</protein>
<organism evidence="2 3">
    <name type="scientific">Candidatus Gallibacteroides avistercoris</name>
    <dbReference type="NCBI Taxonomy" id="2840833"/>
    <lineage>
        <taxon>Bacteria</taxon>
        <taxon>Pseudomonadati</taxon>
        <taxon>Bacteroidota</taxon>
        <taxon>Bacteroidia</taxon>
        <taxon>Bacteroidales</taxon>
        <taxon>Bacteroidaceae</taxon>
        <taxon>Bacteroidaceae incertae sedis</taxon>
        <taxon>Candidatus Gallibacteroides</taxon>
    </lineage>
</organism>
<dbReference type="Gene3D" id="3.20.20.150">
    <property type="entry name" value="Divalent-metal-dependent TIM barrel enzymes"/>
    <property type="match status" value="1"/>
</dbReference>
<dbReference type="SUPFAM" id="SSF51658">
    <property type="entry name" value="Xylose isomerase-like"/>
    <property type="match status" value="1"/>
</dbReference>
<evidence type="ECO:0000313" key="2">
    <source>
        <dbReference type="EMBL" id="HIU54747.1"/>
    </source>
</evidence>
<gene>
    <name evidence="2" type="ORF">IAB03_02945</name>
</gene>
<dbReference type="EMBL" id="DVNA01000065">
    <property type="protein sequence ID" value="HIU54747.1"/>
    <property type="molecule type" value="Genomic_DNA"/>
</dbReference>
<evidence type="ECO:0000259" key="1">
    <source>
        <dbReference type="Pfam" id="PF01261"/>
    </source>
</evidence>
<dbReference type="Proteomes" id="UP000824112">
    <property type="component" value="Unassembled WGS sequence"/>
</dbReference>
<reference evidence="2" key="1">
    <citation type="submission" date="2020-10" db="EMBL/GenBank/DDBJ databases">
        <authorList>
            <person name="Gilroy R."/>
        </authorList>
    </citation>
    <scope>NUCLEOTIDE SEQUENCE</scope>
    <source>
        <strain evidence="2">CHK158-818</strain>
    </source>
</reference>
<dbReference type="AlphaFoldDB" id="A0A9D1M758"/>
<evidence type="ECO:0000313" key="3">
    <source>
        <dbReference type="Proteomes" id="UP000824112"/>
    </source>
</evidence>
<name>A0A9D1M758_9BACT</name>
<dbReference type="PANTHER" id="PTHR12110:SF41">
    <property type="entry name" value="INOSOSE DEHYDRATASE"/>
    <property type="match status" value="1"/>
</dbReference>
<accession>A0A9D1M758</accession>
<dbReference type="Pfam" id="PF01261">
    <property type="entry name" value="AP_endonuc_2"/>
    <property type="match status" value="1"/>
</dbReference>
<dbReference type="InterPro" id="IPR050312">
    <property type="entry name" value="IolE/XylAMocC-like"/>
</dbReference>
<feature type="domain" description="Xylose isomerase-like TIM barrel" evidence="1">
    <location>
        <begin position="51"/>
        <end position="264"/>
    </location>
</feature>
<dbReference type="GO" id="GO:0016853">
    <property type="term" value="F:isomerase activity"/>
    <property type="evidence" value="ECO:0007669"/>
    <property type="project" value="UniProtKB-KW"/>
</dbReference>
<proteinExistence type="predicted"/>
<keyword evidence="2" id="KW-0413">Isomerase</keyword>
<sequence length="284" mass="32620">MKKTIQQLFFILLYFVIGLSVQAQTKAEANGWKLAIQSYSFHRFTLMEALDKTQELGIKYIEIYPGHKLGGKFGDKVFDIHLDEATQEELKTIAASKGIQIVAMGVAVQNNPEDWEKLFQFAKNMGMELITSEPAINDWDLIDKLVRKYNIRLAVHNHPQPSTYWSPEVLLEQISNRSKKIGSCADVGHWARAGLNPLDCLKQLQGRIGSLHFKDIMPKVEGVNEQHDVVWGNGALNTTELLRELRRQDFDGIISIEYEYNWDNSVPDIKKCIEYYNQTTERIF</sequence>
<dbReference type="InterPro" id="IPR036237">
    <property type="entry name" value="Xyl_isomerase-like_sf"/>
</dbReference>
<comment type="caution">
    <text evidence="2">The sequence shown here is derived from an EMBL/GenBank/DDBJ whole genome shotgun (WGS) entry which is preliminary data.</text>
</comment>